<dbReference type="EMBL" id="NIRI02000042">
    <property type="protein sequence ID" value="KAG5449494.1"/>
    <property type="molecule type" value="Genomic_DNA"/>
</dbReference>
<dbReference type="Proteomes" id="UP000286415">
    <property type="component" value="Unassembled WGS sequence"/>
</dbReference>
<gene>
    <name evidence="2" type="ORF">CSKR_200982</name>
</gene>
<keyword evidence="3" id="KW-1185">Reference proteome</keyword>
<name>A0A8T1MJC2_CLOSI</name>
<reference evidence="2 3" key="1">
    <citation type="journal article" date="2018" name="Biotechnol. Adv.">
        <title>Improved genomic resources and new bioinformatic workflow for the carcinogenic parasite Clonorchis sinensis: Biotechnological implications.</title>
        <authorList>
            <person name="Wang D."/>
            <person name="Korhonen P.K."/>
            <person name="Gasser R.B."/>
            <person name="Young N.D."/>
        </authorList>
    </citation>
    <scope>NUCLEOTIDE SEQUENCE [LARGE SCALE GENOMIC DNA]</scope>
    <source>
        <strain evidence="2">Cs-k2</strain>
    </source>
</reference>
<dbReference type="AlphaFoldDB" id="A0A8T1MJC2"/>
<evidence type="ECO:0000313" key="2">
    <source>
        <dbReference type="EMBL" id="KAG5449494.1"/>
    </source>
</evidence>
<sequence length="261" mass="30074">MNSSFFSSEENSQPAYKINVFDGCSPLSSHLDDTRFRNQKSTYESSTKALKQLKQDSLTLKDSGSVNKSFNEGIKESNNNNNNNNNNSIYGREVRQAYAEFLRSSSPKLRKIRDRLRSVRNELIKHKSDGEKDKNLFPQEVLLRIKKELQHATESLFTEPSSEDRPHQTPHSLHLSDPNDLANHAPLNMDFCKYEALCNRIQNNITKTTHILLDLRANMEEYLKQGGSGNSQWLVDDTRELHVKTHTKYLDKSEDFIDNEP</sequence>
<proteinExistence type="predicted"/>
<feature type="region of interest" description="Disordered" evidence="1">
    <location>
        <begin position="62"/>
        <end position="88"/>
    </location>
</feature>
<protein>
    <submittedName>
        <fullName evidence="2">Uncharacterized protein</fullName>
    </submittedName>
</protein>
<evidence type="ECO:0000256" key="1">
    <source>
        <dbReference type="SAM" id="MobiDB-lite"/>
    </source>
</evidence>
<evidence type="ECO:0000313" key="3">
    <source>
        <dbReference type="Proteomes" id="UP000286415"/>
    </source>
</evidence>
<feature type="region of interest" description="Disordered" evidence="1">
    <location>
        <begin position="154"/>
        <end position="177"/>
    </location>
</feature>
<dbReference type="OrthoDB" id="6261007at2759"/>
<feature type="compositionally biased region" description="Low complexity" evidence="1">
    <location>
        <begin position="78"/>
        <end position="87"/>
    </location>
</feature>
<organism evidence="2 3">
    <name type="scientific">Clonorchis sinensis</name>
    <name type="common">Chinese liver fluke</name>
    <dbReference type="NCBI Taxonomy" id="79923"/>
    <lineage>
        <taxon>Eukaryota</taxon>
        <taxon>Metazoa</taxon>
        <taxon>Spiralia</taxon>
        <taxon>Lophotrochozoa</taxon>
        <taxon>Platyhelminthes</taxon>
        <taxon>Trematoda</taxon>
        <taxon>Digenea</taxon>
        <taxon>Opisthorchiida</taxon>
        <taxon>Opisthorchiata</taxon>
        <taxon>Opisthorchiidae</taxon>
        <taxon>Clonorchis</taxon>
    </lineage>
</organism>
<accession>A0A8T1MJC2</accession>
<comment type="caution">
    <text evidence="2">The sequence shown here is derived from an EMBL/GenBank/DDBJ whole genome shotgun (WGS) entry which is preliminary data.</text>
</comment>
<reference evidence="2 3" key="2">
    <citation type="journal article" date="2021" name="Genomics">
        <title>High-quality reference genome for Clonorchis sinensis.</title>
        <authorList>
            <person name="Young N.D."/>
            <person name="Stroehlein A.J."/>
            <person name="Kinkar L."/>
            <person name="Wang T."/>
            <person name="Sohn W.M."/>
            <person name="Chang B.C.H."/>
            <person name="Kaur P."/>
            <person name="Weisz D."/>
            <person name="Dudchenko O."/>
            <person name="Aiden E.L."/>
            <person name="Korhonen P.K."/>
            <person name="Gasser R.B."/>
        </authorList>
    </citation>
    <scope>NUCLEOTIDE SEQUENCE [LARGE SCALE GENOMIC DNA]</scope>
    <source>
        <strain evidence="2">Cs-k2</strain>
    </source>
</reference>